<keyword evidence="1" id="KW-0472">Membrane</keyword>
<gene>
    <name evidence="2" type="ORF">SAMN05660836_00234</name>
</gene>
<dbReference type="GO" id="GO:0015661">
    <property type="term" value="F:L-lysine efflux transmembrane transporter activity"/>
    <property type="evidence" value="ECO:0007669"/>
    <property type="project" value="InterPro"/>
</dbReference>
<protein>
    <recommendedName>
        <fullName evidence="4">DUF340 domain-containing protein</fullName>
    </recommendedName>
</protein>
<accession>A0A1I4QUS4</accession>
<reference evidence="2 3" key="1">
    <citation type="submission" date="2016-10" db="EMBL/GenBank/DDBJ databases">
        <authorList>
            <person name="de Groot N.N."/>
        </authorList>
    </citation>
    <scope>NUCLEOTIDE SEQUENCE [LARGE SCALE GENOMIC DNA]</scope>
    <source>
        <strain evidence="2 3">DSM 9990</strain>
    </source>
</reference>
<evidence type="ECO:0000313" key="2">
    <source>
        <dbReference type="EMBL" id="SFM43789.1"/>
    </source>
</evidence>
<evidence type="ECO:0000313" key="3">
    <source>
        <dbReference type="Proteomes" id="UP000199611"/>
    </source>
</evidence>
<sequence>MLYLFIAVLVGIFLGLLPSMPEGFYRAGQKILNFGLFILLFFMGVRLGSYPDVVGQLGLIGIRAALFALVTLVGSVLVVWMIERFILKRREPDK</sequence>
<proteinExistence type="predicted"/>
<evidence type="ECO:0008006" key="4">
    <source>
        <dbReference type="Google" id="ProtNLM"/>
    </source>
</evidence>
<dbReference type="EMBL" id="FOUU01000001">
    <property type="protein sequence ID" value="SFM43789.1"/>
    <property type="molecule type" value="Genomic_DNA"/>
</dbReference>
<dbReference type="RefSeq" id="WP_093392825.1">
    <property type="nucleotide sequence ID" value="NZ_FOUU01000001.1"/>
</dbReference>
<dbReference type="Pfam" id="PF03956">
    <property type="entry name" value="Lys_export"/>
    <property type="match status" value="1"/>
</dbReference>
<dbReference type="InterPro" id="IPR005642">
    <property type="entry name" value="LysO"/>
</dbReference>
<feature type="transmembrane region" description="Helical" evidence="1">
    <location>
        <begin position="60"/>
        <end position="82"/>
    </location>
</feature>
<keyword evidence="3" id="KW-1185">Reference proteome</keyword>
<feature type="transmembrane region" description="Helical" evidence="1">
    <location>
        <begin position="31"/>
        <end position="48"/>
    </location>
</feature>
<keyword evidence="1" id="KW-0812">Transmembrane</keyword>
<dbReference type="STRING" id="39841.SAMN05660836_00234"/>
<dbReference type="Proteomes" id="UP000199611">
    <property type="component" value="Unassembled WGS sequence"/>
</dbReference>
<keyword evidence="1" id="KW-1133">Transmembrane helix</keyword>
<name>A0A1I4QUS4_9BACT</name>
<dbReference type="AlphaFoldDB" id="A0A1I4QUS4"/>
<evidence type="ECO:0000256" key="1">
    <source>
        <dbReference type="SAM" id="Phobius"/>
    </source>
</evidence>
<organism evidence="2 3">
    <name type="scientific">Thermodesulforhabdus norvegica</name>
    <dbReference type="NCBI Taxonomy" id="39841"/>
    <lineage>
        <taxon>Bacteria</taxon>
        <taxon>Pseudomonadati</taxon>
        <taxon>Thermodesulfobacteriota</taxon>
        <taxon>Syntrophobacteria</taxon>
        <taxon>Syntrophobacterales</taxon>
        <taxon>Thermodesulforhabdaceae</taxon>
        <taxon>Thermodesulforhabdus</taxon>
    </lineage>
</organism>